<feature type="transmembrane region" description="Helical" evidence="6">
    <location>
        <begin position="406"/>
        <end position="425"/>
    </location>
</feature>
<dbReference type="RefSeq" id="WP_015394500.1">
    <property type="nucleotide sequence ID" value="NC_020291.1"/>
</dbReference>
<sequence length="736" mass="83581">MILNKRIFREFKENIARYLGLILLVLISSMLIVGFADSADSIIFTGEKAALENNLEDGEFYVNDELNSIALEKIRALGVTIEENFYVDYKIYDNQTIRIYKERKNINKISITQGSDLSYENQIVIDSHFGKSNNYKILSELTIQNKNYKIVGYGSAPDRTKILQKSSDILPNPKSFGIGFIREEEFKSLKNISYSYSYKLNGVSVDKVKNIVFNNSSVTEFIKTSDNSRAIGYLDDSRSNKNISIIIGIVLNIMSGFMISMSSISSIEEESPIVGALYSLGYVKKEILRHFMILPTVIVSIGSIIGTGLGFFIEKSIGEATIKNYVLPNIEGIFPLYLIAVGVVVPIIIVFLINYFIISRKLNSTPLQLLKREKKASKLNTIKINFFSFVTKFRLREFLREIRGNIILFGGIFISTFLLIFGVSINSAINEYIKEVQKETQYSYMYTLKLPIEIVESNNLEKCTIKNLSFNFEDINRDMDITLEGINEKSNFYSFSIAEDDPGIYISDSVKNKFHLNIGDTINLKDKSENKIITLKINGIVDYKSSLNIFMNRAQLNKLLKEDKAYFNGYLSNKELNINDDYVYSKTTAADTIKAAKSMTSGILPIVLILIVFSCVLFILSMYLLLKLMIDKSLSSISLVKIFGFNKKEINKLYLGSSLYTVFVSAMISIPLALKITRIIYPRAIANVQVYVSVILGVKDYCFIIFVIMFSYFICMILLRRHISSISLSEALKNRD</sequence>
<organism evidence="8 9">
    <name type="scientific">Clostridium saccharoperbutylacetonicum N1-4(HMT)</name>
    <dbReference type="NCBI Taxonomy" id="931276"/>
    <lineage>
        <taxon>Bacteria</taxon>
        <taxon>Bacillati</taxon>
        <taxon>Bacillota</taxon>
        <taxon>Clostridia</taxon>
        <taxon>Eubacteriales</taxon>
        <taxon>Clostridiaceae</taxon>
        <taxon>Clostridium</taxon>
    </lineage>
</organism>
<evidence type="ECO:0000256" key="5">
    <source>
        <dbReference type="ARBA" id="ARBA00023136"/>
    </source>
</evidence>
<feature type="transmembrane region" description="Helical" evidence="6">
    <location>
        <begin position="243"/>
        <end position="261"/>
    </location>
</feature>
<dbReference type="KEGG" id="csr:Cspa_c44360"/>
<dbReference type="GO" id="GO:0005886">
    <property type="term" value="C:plasma membrane"/>
    <property type="evidence" value="ECO:0007669"/>
    <property type="project" value="UniProtKB-SubCell"/>
</dbReference>
<accession>M1MJV4</accession>
<comment type="subcellular location">
    <subcellularLocation>
        <location evidence="1">Cell membrane</location>
        <topology evidence="1">Multi-pass membrane protein</topology>
    </subcellularLocation>
</comment>
<feature type="transmembrane region" description="Helical" evidence="6">
    <location>
        <begin position="653"/>
        <end position="674"/>
    </location>
</feature>
<protein>
    <submittedName>
        <fullName evidence="8">ABC-type transport system, involved in lipoprotein release, permease component</fullName>
    </submittedName>
</protein>
<evidence type="ECO:0000259" key="7">
    <source>
        <dbReference type="Pfam" id="PF02687"/>
    </source>
</evidence>
<name>M1MJV4_9CLOT</name>
<feature type="domain" description="ABC3 transporter permease C-terminal" evidence="7">
    <location>
        <begin position="246"/>
        <end position="359"/>
    </location>
</feature>
<dbReference type="PANTHER" id="PTHR30287:SF1">
    <property type="entry name" value="INNER MEMBRANE PROTEIN"/>
    <property type="match status" value="1"/>
</dbReference>
<evidence type="ECO:0000256" key="4">
    <source>
        <dbReference type="ARBA" id="ARBA00022989"/>
    </source>
</evidence>
<dbReference type="AlphaFoldDB" id="M1MJV4"/>
<evidence type="ECO:0000256" key="3">
    <source>
        <dbReference type="ARBA" id="ARBA00022692"/>
    </source>
</evidence>
<keyword evidence="4 6" id="KW-1133">Transmembrane helix</keyword>
<reference evidence="8 9" key="1">
    <citation type="submission" date="2013-02" db="EMBL/GenBank/DDBJ databases">
        <title>Genome sequence of Clostridium saccharoperbutylacetonicum N1-4(HMT).</title>
        <authorList>
            <person name="Poehlein A."/>
            <person name="Daniel R."/>
        </authorList>
    </citation>
    <scope>NUCLEOTIDE SEQUENCE [LARGE SCALE GENOMIC DNA]</scope>
    <source>
        <strain evidence="9">N1-4(HMT)</strain>
    </source>
</reference>
<evidence type="ECO:0000313" key="9">
    <source>
        <dbReference type="Proteomes" id="UP000011728"/>
    </source>
</evidence>
<keyword evidence="8" id="KW-0449">Lipoprotein</keyword>
<dbReference type="EMBL" id="CP004121">
    <property type="protein sequence ID" value="AGF58189.1"/>
    <property type="molecule type" value="Genomic_DNA"/>
</dbReference>
<feature type="transmembrane region" description="Helical" evidence="6">
    <location>
        <begin position="694"/>
        <end position="719"/>
    </location>
</feature>
<dbReference type="InterPro" id="IPR038766">
    <property type="entry name" value="Membrane_comp_ABC_pdt"/>
</dbReference>
<dbReference type="InterPro" id="IPR003838">
    <property type="entry name" value="ABC3_permease_C"/>
</dbReference>
<evidence type="ECO:0000256" key="2">
    <source>
        <dbReference type="ARBA" id="ARBA00022475"/>
    </source>
</evidence>
<feature type="transmembrane region" description="Helical" evidence="6">
    <location>
        <begin position="603"/>
        <end position="626"/>
    </location>
</feature>
<dbReference type="eggNOG" id="COG0577">
    <property type="taxonomic scope" value="Bacteria"/>
</dbReference>
<keyword evidence="5 6" id="KW-0472">Membrane</keyword>
<evidence type="ECO:0000256" key="6">
    <source>
        <dbReference type="SAM" id="Phobius"/>
    </source>
</evidence>
<feature type="transmembrane region" description="Helical" evidence="6">
    <location>
        <begin position="15"/>
        <end position="36"/>
    </location>
</feature>
<dbReference type="STRING" id="36745.CLSAP_42080"/>
<keyword evidence="3 6" id="KW-0812">Transmembrane</keyword>
<dbReference type="Proteomes" id="UP000011728">
    <property type="component" value="Chromosome"/>
</dbReference>
<evidence type="ECO:0000256" key="1">
    <source>
        <dbReference type="ARBA" id="ARBA00004651"/>
    </source>
</evidence>
<dbReference type="HOGENOM" id="CLU_005531_1_0_9"/>
<dbReference type="PATRIC" id="fig|931276.5.peg.4469"/>
<keyword evidence="2" id="KW-1003">Cell membrane</keyword>
<feature type="transmembrane region" description="Helical" evidence="6">
    <location>
        <begin position="333"/>
        <end position="358"/>
    </location>
</feature>
<keyword evidence="9" id="KW-1185">Reference proteome</keyword>
<dbReference type="Pfam" id="PF02687">
    <property type="entry name" value="FtsX"/>
    <property type="match status" value="1"/>
</dbReference>
<gene>
    <name evidence="8" type="ORF">Cspa_c44360</name>
</gene>
<feature type="transmembrane region" description="Helical" evidence="6">
    <location>
        <begin position="291"/>
        <end position="313"/>
    </location>
</feature>
<evidence type="ECO:0000313" key="8">
    <source>
        <dbReference type="EMBL" id="AGF58189.1"/>
    </source>
</evidence>
<dbReference type="PANTHER" id="PTHR30287">
    <property type="entry name" value="MEMBRANE COMPONENT OF PREDICTED ABC SUPERFAMILY METABOLITE UPTAKE TRANSPORTER"/>
    <property type="match status" value="1"/>
</dbReference>
<proteinExistence type="predicted"/>